<accession>A0A6L2MA23</accession>
<dbReference type="Pfam" id="PF13976">
    <property type="entry name" value="gag_pre-integrs"/>
    <property type="match status" value="1"/>
</dbReference>
<gene>
    <name evidence="4" type="ORF">Tci_042716</name>
</gene>
<feature type="region of interest" description="Disordered" evidence="1">
    <location>
        <begin position="289"/>
        <end position="309"/>
    </location>
</feature>
<reference evidence="4" key="1">
    <citation type="journal article" date="2019" name="Sci. Rep.">
        <title>Draft genome of Tanacetum cinerariifolium, the natural source of mosquito coil.</title>
        <authorList>
            <person name="Yamashiro T."/>
            <person name="Shiraishi A."/>
            <person name="Satake H."/>
            <person name="Nakayama K."/>
        </authorList>
    </citation>
    <scope>NUCLEOTIDE SEQUENCE</scope>
</reference>
<dbReference type="AlphaFoldDB" id="A0A6L2MA23"/>
<proteinExistence type="predicted"/>
<feature type="domain" description="Reverse transcriptase Ty1/copia-type" evidence="2">
    <location>
        <begin position="343"/>
        <end position="483"/>
    </location>
</feature>
<feature type="compositionally biased region" description="Low complexity" evidence="1">
    <location>
        <begin position="290"/>
        <end position="302"/>
    </location>
</feature>
<protein>
    <submittedName>
        <fullName evidence="4">Copia protein</fullName>
    </submittedName>
</protein>
<dbReference type="InterPro" id="IPR025724">
    <property type="entry name" value="GAG-pre-integrase_dom"/>
</dbReference>
<sequence length="605" mass="69506">MTGDSKLLKNFIWKFIGTVRFGNDHVAAILGYRDLEWGNITITRVSYVDGLGHNRFLFRQFCDADIEVAFRRNTCFIRNLDGIELMKGSRSTNLYTINLFEMFVASLICLISRATFTKSWLWHQQLSHLNFETINQLAKDDLILGLPKFKYSKDHVFPSCEQGKSKKKSHKPKPFPNSKNRLHHLNMDLCGPMRIKSINVSGGLFVVRPVYNRRTRKVMDTMNVTFDELLAIAFEQHNLQPELQSKTPGHISLGLELNYVPSAILTLKQTERDLEILFRPIFNEYIGGQSSDAPAPSPSNSSLVTPSIPTTSQAADMNQQLLHSQKQRIQAQLQSKIVVKNEMIKNKLDEEQTVIKNKSHLVVRGYRQEEGIDYEKSFAPVSRMEATRIFLAYVAHKGFLVYQMDVKTAFLHGSLKEEVYVCQPEGFIDADHPSHVYKLKKALYGLKQAPRAWCEELSKFLLKNHFYKGTIDLTLFIKRYEDNSGTCLYKPTQMYPVMEQASTLAKPCQGGSYNESTYHRIRRLCRKPILDELCTSPHTHTQSSSQIQGIYQDIEKTSEHLKIHFCNSDMSKELHQGLQDEVQFKKIYLREIVGFPATPEYKNVG</sequence>
<dbReference type="EMBL" id="BKCJ010006172">
    <property type="protein sequence ID" value="GEU70738.1"/>
    <property type="molecule type" value="Genomic_DNA"/>
</dbReference>
<organism evidence="4">
    <name type="scientific">Tanacetum cinerariifolium</name>
    <name type="common">Dalmatian daisy</name>
    <name type="synonym">Chrysanthemum cinerariifolium</name>
    <dbReference type="NCBI Taxonomy" id="118510"/>
    <lineage>
        <taxon>Eukaryota</taxon>
        <taxon>Viridiplantae</taxon>
        <taxon>Streptophyta</taxon>
        <taxon>Embryophyta</taxon>
        <taxon>Tracheophyta</taxon>
        <taxon>Spermatophyta</taxon>
        <taxon>Magnoliopsida</taxon>
        <taxon>eudicotyledons</taxon>
        <taxon>Gunneridae</taxon>
        <taxon>Pentapetalae</taxon>
        <taxon>asterids</taxon>
        <taxon>campanulids</taxon>
        <taxon>Asterales</taxon>
        <taxon>Asteraceae</taxon>
        <taxon>Asteroideae</taxon>
        <taxon>Anthemideae</taxon>
        <taxon>Anthemidinae</taxon>
        <taxon>Tanacetum</taxon>
    </lineage>
</organism>
<evidence type="ECO:0000259" key="3">
    <source>
        <dbReference type="Pfam" id="PF13976"/>
    </source>
</evidence>
<dbReference type="Pfam" id="PF07727">
    <property type="entry name" value="RVT_2"/>
    <property type="match status" value="1"/>
</dbReference>
<evidence type="ECO:0000313" key="4">
    <source>
        <dbReference type="EMBL" id="GEU70738.1"/>
    </source>
</evidence>
<comment type="caution">
    <text evidence="4">The sequence shown here is derived from an EMBL/GenBank/DDBJ whole genome shotgun (WGS) entry which is preliminary data.</text>
</comment>
<evidence type="ECO:0000259" key="2">
    <source>
        <dbReference type="Pfam" id="PF07727"/>
    </source>
</evidence>
<name>A0A6L2MA23_TANCI</name>
<dbReference type="InterPro" id="IPR013103">
    <property type="entry name" value="RVT_2"/>
</dbReference>
<feature type="domain" description="GAG-pre-integrase" evidence="3">
    <location>
        <begin position="93"/>
        <end position="165"/>
    </location>
</feature>
<evidence type="ECO:0000256" key="1">
    <source>
        <dbReference type="SAM" id="MobiDB-lite"/>
    </source>
</evidence>